<reference evidence="2" key="1">
    <citation type="submission" date="2020-07" db="EMBL/GenBank/DDBJ databases">
        <title>Huge and variable diversity of episymbiotic CPR bacteria and DPANN archaea in groundwater ecosystems.</title>
        <authorList>
            <person name="He C.Y."/>
            <person name="Keren R."/>
            <person name="Whittaker M."/>
            <person name="Farag I.F."/>
            <person name="Doudna J."/>
            <person name="Cate J.H.D."/>
            <person name="Banfield J.F."/>
        </authorList>
    </citation>
    <scope>NUCLEOTIDE SEQUENCE</scope>
    <source>
        <strain evidence="2">NC_groundwater_1520_Pr4_B-0.1um_53_5</strain>
    </source>
</reference>
<dbReference type="EMBL" id="JACQXR010000155">
    <property type="protein sequence ID" value="MBI4727751.1"/>
    <property type="molecule type" value="Genomic_DNA"/>
</dbReference>
<dbReference type="SUPFAM" id="SSF48452">
    <property type="entry name" value="TPR-like"/>
    <property type="match status" value="1"/>
</dbReference>
<gene>
    <name evidence="2" type="ORF">HY768_11130</name>
</gene>
<dbReference type="InterPro" id="IPR011990">
    <property type="entry name" value="TPR-like_helical_dom_sf"/>
</dbReference>
<dbReference type="Gene3D" id="1.25.40.10">
    <property type="entry name" value="Tetratricopeptide repeat domain"/>
    <property type="match status" value="1"/>
</dbReference>
<dbReference type="Proteomes" id="UP000736328">
    <property type="component" value="Unassembled WGS sequence"/>
</dbReference>
<feature type="chain" id="PRO_5036744192" description="Tetratricopeptide repeat protein" evidence="1">
    <location>
        <begin position="25"/>
        <end position="312"/>
    </location>
</feature>
<proteinExistence type="predicted"/>
<accession>A0A933IAZ9</accession>
<keyword evidence="1" id="KW-0732">Signal</keyword>
<dbReference type="AlphaFoldDB" id="A0A933IAZ9"/>
<sequence>MKITYKCVFFHLIVLLSFSYPLYADRSDKCLDYIQRKYYFTVDSIIRDWEHDSVPDPELFVVKTSYFFSLASSNLLRIDKKVPIGSKAIPIQHKETGEIYYIHDDKAYKPEFVDSAISSVKTGIRLFPHRFDLRFGLAYICQEIGDIKAQVSILSQTVEHAKAYPNSVLWAKNKPIANTDSFLIQSLHSYGLYYYQTEEDEKFGQIAKLHVKYFPHSVIGRNDLGNYYGFKRLWRKALEQYMTAFTGDTTDMLVLNNIAHTYKKLGDNHNTIKYYTKVINNTTDQQVKEQALDGLNSLQKKVPPMKRQNNKP</sequence>
<evidence type="ECO:0008006" key="4">
    <source>
        <dbReference type="Google" id="ProtNLM"/>
    </source>
</evidence>
<comment type="caution">
    <text evidence="2">The sequence shown here is derived from an EMBL/GenBank/DDBJ whole genome shotgun (WGS) entry which is preliminary data.</text>
</comment>
<name>A0A933IAZ9_UNCT6</name>
<evidence type="ECO:0000313" key="2">
    <source>
        <dbReference type="EMBL" id="MBI4727751.1"/>
    </source>
</evidence>
<evidence type="ECO:0000256" key="1">
    <source>
        <dbReference type="SAM" id="SignalP"/>
    </source>
</evidence>
<feature type="signal peptide" evidence="1">
    <location>
        <begin position="1"/>
        <end position="24"/>
    </location>
</feature>
<protein>
    <recommendedName>
        <fullName evidence="4">Tetratricopeptide repeat protein</fullName>
    </recommendedName>
</protein>
<organism evidence="2 3">
    <name type="scientific">candidate division TA06 bacterium</name>
    <dbReference type="NCBI Taxonomy" id="2250710"/>
    <lineage>
        <taxon>Bacteria</taxon>
        <taxon>Bacteria division TA06</taxon>
    </lineage>
</organism>
<evidence type="ECO:0000313" key="3">
    <source>
        <dbReference type="Proteomes" id="UP000736328"/>
    </source>
</evidence>